<dbReference type="SUPFAM" id="SSF52540">
    <property type="entry name" value="P-loop containing nucleoside triphosphate hydrolases"/>
    <property type="match status" value="1"/>
</dbReference>
<dbReference type="Proteomes" id="UP001501508">
    <property type="component" value="Unassembled WGS sequence"/>
</dbReference>
<sequence length="452" mass="52587">MKLLKFEASNVHGYLNYKIDFHERLTFLIGINGTGKTSVLKLILGLISPSFNYINSIDFNEVELICDEPNKGLITITATKNNDNNEVKLSLKTNGGEPLEGVFNRISQIQLNELDNDDSSEKMRFIIEAFDKHEVVQAIKSLTTPLFLGLDRRVYEGQQIDKMRQNFLFRRRYRHYPQNDPLNISLMEIQEVIYDYVRIIASEQPKINQDFKNKILLQSFEFLESQELNIVKDFRELKGKRKEAIEAFENLRITGFTEHINNFFDQLEATLRNLNEIQGKKKGDEIDLDNIHIFQKWFNNQPQLKRINELITYNLAYQKELDKLYEPIEKTKNIINSFFSESKKELLIDPQGELKVKFKNGKIANIYELSSGEKQIVTMLGHLIYFEEKYKNESGIFIIDEPEVSLHLAWQEIFVNSILTASPRTQFILATHSPAIIGDNSESLFQDLADLN</sequence>
<dbReference type="EMBL" id="BAABEY010000026">
    <property type="protein sequence ID" value="GAA4442435.1"/>
    <property type="molecule type" value="Genomic_DNA"/>
</dbReference>
<organism evidence="2 3">
    <name type="scientific">Ravibacter arvi</name>
    <dbReference type="NCBI Taxonomy" id="2051041"/>
    <lineage>
        <taxon>Bacteria</taxon>
        <taxon>Pseudomonadati</taxon>
        <taxon>Bacteroidota</taxon>
        <taxon>Cytophagia</taxon>
        <taxon>Cytophagales</taxon>
        <taxon>Spirosomataceae</taxon>
        <taxon>Ravibacter</taxon>
    </lineage>
</organism>
<dbReference type="RefSeq" id="WP_345030505.1">
    <property type="nucleotide sequence ID" value="NZ_BAABEY010000026.1"/>
</dbReference>
<accession>A0ABP8M376</accession>
<dbReference type="PANTHER" id="PTHR43581">
    <property type="entry name" value="ATP/GTP PHOSPHATASE"/>
    <property type="match status" value="1"/>
</dbReference>
<evidence type="ECO:0000259" key="1">
    <source>
        <dbReference type="SMART" id="SM00382"/>
    </source>
</evidence>
<dbReference type="InterPro" id="IPR041685">
    <property type="entry name" value="AAA_GajA/Old/RecF-like"/>
</dbReference>
<comment type="caution">
    <text evidence="2">The sequence shown here is derived from an EMBL/GenBank/DDBJ whole genome shotgun (WGS) entry which is preliminary data.</text>
</comment>
<protein>
    <recommendedName>
        <fullName evidence="1">AAA+ ATPase domain-containing protein</fullName>
    </recommendedName>
</protein>
<dbReference type="InterPro" id="IPR051396">
    <property type="entry name" value="Bact_Antivir_Def_Nuclease"/>
</dbReference>
<evidence type="ECO:0000313" key="2">
    <source>
        <dbReference type="EMBL" id="GAA4442435.1"/>
    </source>
</evidence>
<name>A0ABP8M376_9BACT</name>
<keyword evidence="3" id="KW-1185">Reference proteome</keyword>
<gene>
    <name evidence="2" type="ORF">GCM10023091_29270</name>
</gene>
<dbReference type="Gene3D" id="3.40.50.300">
    <property type="entry name" value="P-loop containing nucleotide triphosphate hydrolases"/>
    <property type="match status" value="1"/>
</dbReference>
<dbReference type="InterPro" id="IPR003593">
    <property type="entry name" value="AAA+_ATPase"/>
</dbReference>
<dbReference type="PANTHER" id="PTHR43581:SF2">
    <property type="entry name" value="EXCINUCLEASE ATPASE SUBUNIT"/>
    <property type="match status" value="1"/>
</dbReference>
<reference evidence="3" key="1">
    <citation type="journal article" date="2019" name="Int. J. Syst. Evol. Microbiol.">
        <title>The Global Catalogue of Microorganisms (GCM) 10K type strain sequencing project: providing services to taxonomists for standard genome sequencing and annotation.</title>
        <authorList>
            <consortium name="The Broad Institute Genomics Platform"/>
            <consortium name="The Broad Institute Genome Sequencing Center for Infectious Disease"/>
            <person name="Wu L."/>
            <person name="Ma J."/>
        </authorList>
    </citation>
    <scope>NUCLEOTIDE SEQUENCE [LARGE SCALE GENOMIC DNA]</scope>
    <source>
        <strain evidence="3">JCM 31920</strain>
    </source>
</reference>
<proteinExistence type="predicted"/>
<feature type="domain" description="AAA+ ATPase" evidence="1">
    <location>
        <begin position="22"/>
        <end position="451"/>
    </location>
</feature>
<evidence type="ECO:0000313" key="3">
    <source>
        <dbReference type="Proteomes" id="UP001501508"/>
    </source>
</evidence>
<dbReference type="Pfam" id="PF13175">
    <property type="entry name" value="AAA_15"/>
    <property type="match status" value="1"/>
</dbReference>
<dbReference type="SMART" id="SM00382">
    <property type="entry name" value="AAA"/>
    <property type="match status" value="1"/>
</dbReference>
<dbReference type="InterPro" id="IPR027417">
    <property type="entry name" value="P-loop_NTPase"/>
</dbReference>